<name>A0AAV5TMU3_9BILA</name>
<dbReference type="Gene3D" id="1.20.120.1900">
    <property type="entry name" value="Gamma-tubulin complex, C-terminal domain"/>
    <property type="match status" value="1"/>
</dbReference>
<dbReference type="EMBL" id="BTSX01000004">
    <property type="protein sequence ID" value="GMS95553.1"/>
    <property type="molecule type" value="Genomic_DNA"/>
</dbReference>
<feature type="region of interest" description="Disordered" evidence="6">
    <location>
        <begin position="111"/>
        <end position="147"/>
    </location>
</feature>
<reference evidence="8" key="1">
    <citation type="submission" date="2023-10" db="EMBL/GenBank/DDBJ databases">
        <title>Genome assembly of Pristionchus species.</title>
        <authorList>
            <person name="Yoshida K."/>
            <person name="Sommer R.J."/>
        </authorList>
    </citation>
    <scope>NUCLEOTIDE SEQUENCE</scope>
    <source>
        <strain evidence="8">RS0144</strain>
    </source>
</reference>
<keyword evidence="4" id="KW-0493">Microtubule</keyword>
<evidence type="ECO:0000313" key="8">
    <source>
        <dbReference type="EMBL" id="GMS95553.1"/>
    </source>
</evidence>
<comment type="caution">
    <text evidence="8">The sequence shown here is derived from an EMBL/GenBank/DDBJ whole genome shotgun (WGS) entry which is preliminary data.</text>
</comment>
<comment type="subcellular location">
    <subcellularLocation>
        <location evidence="1">Cytoplasm</location>
        <location evidence="1">Cytoskeleton</location>
    </subcellularLocation>
</comment>
<evidence type="ECO:0000313" key="9">
    <source>
        <dbReference type="Proteomes" id="UP001432027"/>
    </source>
</evidence>
<dbReference type="Pfam" id="PF04130">
    <property type="entry name" value="GCP_C_terminal"/>
    <property type="match status" value="1"/>
</dbReference>
<gene>
    <name evidence="8" type="ORF">PENTCL1PPCAC_17728</name>
</gene>
<keyword evidence="3" id="KW-0963">Cytoplasm</keyword>
<feature type="compositionally biased region" description="Basic and acidic residues" evidence="6">
    <location>
        <begin position="111"/>
        <end position="127"/>
    </location>
</feature>
<dbReference type="GO" id="GO:0043015">
    <property type="term" value="F:gamma-tubulin binding"/>
    <property type="evidence" value="ECO:0007669"/>
    <property type="project" value="InterPro"/>
</dbReference>
<evidence type="ECO:0000256" key="4">
    <source>
        <dbReference type="ARBA" id="ARBA00022701"/>
    </source>
</evidence>
<evidence type="ECO:0000256" key="1">
    <source>
        <dbReference type="ARBA" id="ARBA00004245"/>
    </source>
</evidence>
<proteinExistence type="inferred from homology"/>
<evidence type="ECO:0000256" key="3">
    <source>
        <dbReference type="ARBA" id="ARBA00022490"/>
    </source>
</evidence>
<keyword evidence="9" id="KW-1185">Reference proteome</keyword>
<protein>
    <recommendedName>
        <fullName evidence="7">Gamma tubulin complex component C-terminal domain-containing protein</fullName>
    </recommendedName>
</protein>
<dbReference type="GO" id="GO:0005874">
    <property type="term" value="C:microtubule"/>
    <property type="evidence" value="ECO:0007669"/>
    <property type="project" value="UniProtKB-KW"/>
</dbReference>
<dbReference type="Proteomes" id="UP001432027">
    <property type="component" value="Unassembled WGS sequence"/>
</dbReference>
<evidence type="ECO:0000256" key="2">
    <source>
        <dbReference type="ARBA" id="ARBA00010337"/>
    </source>
</evidence>
<sequence>MDEISKIFLGKFAGPREKIKLMGDLVVASIKQPPEKSDEEIKSEIIDRFERLGKKDSAATVSYLEDEISSEGYQSMVYFLYRLSLTLEDREILKENRPVYNPSLYSFPHLDRNDPIPHLGEKTDKSEAISPDDGCDSGRDESPSIPTRLPSGHLTSQFITHLKTRTRANPMQRECIEVPMSAVSSSLCDALMGKSTFIFRIQNELVTTVSPLVISNQSISQTRVFLRPIILFLDELLRAEQSLLDFIGEGRDDLSSQLCIIVLDYLKNIRYERDYPSIHSEMSRVFIKYYLIREEALYLFYIRPFPCPNMIRINVGILAEKGDEFISLSSLLLRLRDSSCVECIDCLVSSLCHESIHPRLSIPILDLLRFALTKTLKDADDLMLSGEISHLGLIVERMENGNEGKTYDQPYIGGRDEGEKWRKNYGIRVAHGKSIDRTTADEIMAEGKLALMRLRDPSLVEEYSSLNWNDMKEERDKERKKRIEAIQSGVTVKDIKEMFRDSIKWVRTCGDRSIFLSRQISLVANSLEIVWQVFLLGDRVSRIPNFDNSMMSRFRAMRDAIAAFPLDHLLALNYKKKKSSRSPPFITLHVSGALSIVVSSSNITIYTEAHKLLSKLSQVYHQISEAYLCLPPLRKGSDHILRGQHKAIAEITHWVGKLCGHFCTQVHEVVWKQTSKEVLSMLPSFDVLFSVHRKALKDLAIRLFLQSSSASLSQALHSSVDASSEFARSLENGEWERAAVKYTDFIESAQMFTHGLMVGDDPLGLRRQLLFLIDPNDKFSMDMRETGTGVHHQ</sequence>
<dbReference type="AlphaFoldDB" id="A0AAV5TMU3"/>
<evidence type="ECO:0000256" key="5">
    <source>
        <dbReference type="ARBA" id="ARBA00023212"/>
    </source>
</evidence>
<comment type="similarity">
    <text evidence="2">Belongs to the TUBGCP family.</text>
</comment>
<dbReference type="InterPro" id="IPR040457">
    <property type="entry name" value="GCP_C"/>
</dbReference>
<evidence type="ECO:0000259" key="7">
    <source>
        <dbReference type="Pfam" id="PF04130"/>
    </source>
</evidence>
<feature type="domain" description="Gamma tubulin complex component C-terminal" evidence="7">
    <location>
        <begin position="589"/>
        <end position="739"/>
    </location>
</feature>
<evidence type="ECO:0000256" key="6">
    <source>
        <dbReference type="SAM" id="MobiDB-lite"/>
    </source>
</evidence>
<keyword evidence="5" id="KW-0206">Cytoskeleton</keyword>
<accession>A0AAV5TMU3</accession>
<organism evidence="8 9">
    <name type="scientific">Pristionchus entomophagus</name>
    <dbReference type="NCBI Taxonomy" id="358040"/>
    <lineage>
        <taxon>Eukaryota</taxon>
        <taxon>Metazoa</taxon>
        <taxon>Ecdysozoa</taxon>
        <taxon>Nematoda</taxon>
        <taxon>Chromadorea</taxon>
        <taxon>Rhabditida</taxon>
        <taxon>Rhabditina</taxon>
        <taxon>Diplogasteromorpha</taxon>
        <taxon>Diplogasteroidea</taxon>
        <taxon>Neodiplogasteridae</taxon>
        <taxon>Pristionchus</taxon>
    </lineage>
</organism>
<dbReference type="InterPro" id="IPR042241">
    <property type="entry name" value="GCP_C_sf"/>
</dbReference>